<evidence type="ECO:0000256" key="1">
    <source>
        <dbReference type="SAM" id="SignalP"/>
    </source>
</evidence>
<reference evidence="3" key="1">
    <citation type="submission" date="2022-10" db="EMBL/GenBank/DDBJ databases">
        <title>Gaoshiqiia sediminis gen. nov., sp. nov., isolated from coastal sediment.</title>
        <authorList>
            <person name="Yu W.X."/>
            <person name="Mu D.S."/>
            <person name="Du J.Z."/>
            <person name="Liang Y.Q."/>
        </authorList>
    </citation>
    <scope>NUCLEOTIDE SEQUENCE</scope>
    <source>
        <strain evidence="3">A06</strain>
    </source>
</reference>
<comment type="caution">
    <text evidence="3">The sequence shown here is derived from an EMBL/GenBank/DDBJ whole genome shotgun (WGS) entry which is preliminary data.</text>
</comment>
<dbReference type="Proteomes" id="UP001163821">
    <property type="component" value="Unassembled WGS sequence"/>
</dbReference>
<dbReference type="EMBL" id="JAPAAF010000031">
    <property type="protein sequence ID" value="MCW0484232.1"/>
    <property type="molecule type" value="Genomic_DNA"/>
</dbReference>
<protein>
    <submittedName>
        <fullName evidence="3">Sugar phosphate isomerase/epimerase</fullName>
    </submittedName>
</protein>
<dbReference type="GO" id="GO:0016853">
    <property type="term" value="F:isomerase activity"/>
    <property type="evidence" value="ECO:0007669"/>
    <property type="project" value="UniProtKB-KW"/>
</dbReference>
<dbReference type="PANTHER" id="PTHR12110:SF41">
    <property type="entry name" value="INOSOSE DEHYDRATASE"/>
    <property type="match status" value="1"/>
</dbReference>
<feature type="domain" description="Xylose isomerase-like TIM barrel" evidence="2">
    <location>
        <begin position="64"/>
        <end position="291"/>
    </location>
</feature>
<dbReference type="SUPFAM" id="SSF51658">
    <property type="entry name" value="Xylose isomerase-like"/>
    <property type="match status" value="1"/>
</dbReference>
<feature type="chain" id="PRO_5041309852" evidence="1">
    <location>
        <begin position="22"/>
        <end position="297"/>
    </location>
</feature>
<evidence type="ECO:0000313" key="4">
    <source>
        <dbReference type="Proteomes" id="UP001163821"/>
    </source>
</evidence>
<keyword evidence="1" id="KW-0732">Signal</keyword>
<dbReference type="PROSITE" id="PS51257">
    <property type="entry name" value="PROKAR_LIPOPROTEIN"/>
    <property type="match status" value="1"/>
</dbReference>
<name>A0AA42CAT0_9BACT</name>
<gene>
    <name evidence="3" type="ORF">N2K84_15935</name>
</gene>
<dbReference type="PANTHER" id="PTHR12110">
    <property type="entry name" value="HYDROXYPYRUVATE ISOMERASE"/>
    <property type="match status" value="1"/>
</dbReference>
<feature type="signal peptide" evidence="1">
    <location>
        <begin position="1"/>
        <end position="21"/>
    </location>
</feature>
<keyword evidence="3" id="KW-0413">Isomerase</keyword>
<organism evidence="3 4">
    <name type="scientific">Gaoshiqia sediminis</name>
    <dbReference type="NCBI Taxonomy" id="2986998"/>
    <lineage>
        <taxon>Bacteria</taxon>
        <taxon>Pseudomonadati</taxon>
        <taxon>Bacteroidota</taxon>
        <taxon>Bacteroidia</taxon>
        <taxon>Marinilabiliales</taxon>
        <taxon>Prolixibacteraceae</taxon>
        <taxon>Gaoshiqia</taxon>
    </lineage>
</organism>
<evidence type="ECO:0000259" key="2">
    <source>
        <dbReference type="Pfam" id="PF01261"/>
    </source>
</evidence>
<keyword evidence="4" id="KW-1185">Reference proteome</keyword>
<dbReference type="RefSeq" id="WP_282592825.1">
    <property type="nucleotide sequence ID" value="NZ_JAPAAF010000031.1"/>
</dbReference>
<dbReference type="Pfam" id="PF01261">
    <property type="entry name" value="AP_endonuc_2"/>
    <property type="match status" value="1"/>
</dbReference>
<dbReference type="Gene3D" id="3.20.20.150">
    <property type="entry name" value="Divalent-metal-dependent TIM barrel enzymes"/>
    <property type="match status" value="1"/>
</dbReference>
<dbReference type="InterPro" id="IPR050312">
    <property type="entry name" value="IolE/XylAMocC-like"/>
</dbReference>
<dbReference type="InterPro" id="IPR036237">
    <property type="entry name" value="Xyl_isomerase-like_sf"/>
</dbReference>
<evidence type="ECO:0000313" key="3">
    <source>
        <dbReference type="EMBL" id="MCW0484232.1"/>
    </source>
</evidence>
<sequence>MKRVNTSLRVFLLLMTVSVSALFVQSCGNAKSQQTESPAKKNIGIQLWSVRDAMNADAAATIARLGEIGYTYVEAAGYADGKFYGMEPAEFKGLLEQNGMSMRGSHTGINLPKEGEWEQAMQWWDDCIAAHKAVGAEWIVKPSMGADSYRSLDTLQLYCDYYNAIGEKCNVAGIRFGYHNHDREFTTEFDGVIFYDYLLQNTDPEKVMFELDLYWIQEGGKNAVDYFNQYPGRFELYHVKDVEELGASGTMDFQPAFEAAEKAGMKDYIVEVERYNFEPIVSVEKSFEFLNNAEYAK</sequence>
<dbReference type="InterPro" id="IPR013022">
    <property type="entry name" value="Xyl_isomerase-like_TIM-brl"/>
</dbReference>
<proteinExistence type="predicted"/>
<accession>A0AA42CAT0</accession>
<dbReference type="AlphaFoldDB" id="A0AA42CAT0"/>